<dbReference type="GO" id="GO:0043005">
    <property type="term" value="C:neuron projection"/>
    <property type="evidence" value="ECO:0007669"/>
    <property type="project" value="TreeGrafter"/>
</dbReference>
<evidence type="ECO:0000256" key="3">
    <source>
        <dbReference type="ARBA" id="ARBA00022475"/>
    </source>
</evidence>
<feature type="transmembrane region" description="Helical" evidence="10">
    <location>
        <begin position="393"/>
        <end position="412"/>
    </location>
</feature>
<evidence type="ECO:0000256" key="4">
    <source>
        <dbReference type="ARBA" id="ARBA00022692"/>
    </source>
</evidence>
<name>A0A423SUJ9_PENVA</name>
<dbReference type="Gene3D" id="1.20.1070.10">
    <property type="entry name" value="Rhodopsin 7-helix transmembrane proteins"/>
    <property type="match status" value="1"/>
</dbReference>
<feature type="transmembrane region" description="Helical" evidence="10">
    <location>
        <begin position="20"/>
        <end position="42"/>
    </location>
</feature>
<sequence length="420" mass="45184">MAASAASLEPGMSLLVTAEALVMSLACMNGFVANVMAIVAAAFSPHLRHARVYVINRAVADILILLPVPLDVASHLQDSWVFSPVLCKLRCALAYAGLLASSSLLVGLALEVYVALARPCASRKFHSALAKVVCTLVWAAFLVVLLPILIQSEVLKEVSRPRFHCVSLPLSLATPAGHVLRFLAVVVAFLVPLLACWLLVRLTASSRWQHVVGVAESPAKGQPVGLWHPRKFQLYLVGVFTACHLPYWLPQLLKESLREGVVSETAMALFPATMCLPAVCAAVNPVVCLLRSDRLAPCPSLLPSFPLSSSPVRSASPALCPSSRLSLPSPLLLPVVSPSFPLPFSCPSSLFSPHSSTLFQLSFLVFACTSPSIPFSFLLFFFLSAFATSSFPLFSSFLRLLLLSSFLFLKFVTNNLGDSQ</sequence>
<dbReference type="PRINTS" id="PR00237">
    <property type="entry name" value="GPCRRHODOPSN"/>
</dbReference>
<protein>
    <submittedName>
        <fullName evidence="12">Putative somatostatin receptor type 3-like</fullName>
    </submittedName>
</protein>
<comment type="similarity">
    <text evidence="2">Belongs to the G-protein coupled receptor 1 family.</text>
</comment>
<dbReference type="AlphaFoldDB" id="A0A423SUJ9"/>
<dbReference type="GO" id="GO:0007218">
    <property type="term" value="P:neuropeptide signaling pathway"/>
    <property type="evidence" value="ECO:0007669"/>
    <property type="project" value="TreeGrafter"/>
</dbReference>
<feature type="transmembrane region" description="Helical" evidence="10">
    <location>
        <begin position="361"/>
        <end position="387"/>
    </location>
</feature>
<dbReference type="SUPFAM" id="SSF81321">
    <property type="entry name" value="Family A G protein-coupled receptor-like"/>
    <property type="match status" value="1"/>
</dbReference>
<feature type="transmembrane region" description="Helical" evidence="10">
    <location>
        <begin position="92"/>
        <end position="116"/>
    </location>
</feature>
<feature type="domain" description="G-protein coupled receptors family 1 profile" evidence="11">
    <location>
        <begin position="33"/>
        <end position="288"/>
    </location>
</feature>
<comment type="subcellular location">
    <subcellularLocation>
        <location evidence="1">Cell membrane</location>
        <topology evidence="1">Multi-pass membrane protein</topology>
    </subcellularLocation>
</comment>
<evidence type="ECO:0000313" key="12">
    <source>
        <dbReference type="EMBL" id="ROT67858.1"/>
    </source>
</evidence>
<keyword evidence="8 12" id="KW-0675">Receptor</keyword>
<dbReference type="OrthoDB" id="6076970at2759"/>
<evidence type="ECO:0000256" key="2">
    <source>
        <dbReference type="ARBA" id="ARBA00010663"/>
    </source>
</evidence>
<evidence type="ECO:0000259" key="11">
    <source>
        <dbReference type="PROSITE" id="PS50262"/>
    </source>
</evidence>
<proteinExistence type="inferred from homology"/>
<dbReference type="PANTHER" id="PTHR24229">
    <property type="entry name" value="NEUROPEPTIDES RECEPTOR"/>
    <property type="match status" value="1"/>
</dbReference>
<accession>A0A423SUJ9</accession>
<evidence type="ECO:0000256" key="5">
    <source>
        <dbReference type="ARBA" id="ARBA00022989"/>
    </source>
</evidence>
<dbReference type="PROSITE" id="PS50262">
    <property type="entry name" value="G_PROTEIN_RECEP_F1_2"/>
    <property type="match status" value="1"/>
</dbReference>
<keyword evidence="3" id="KW-1003">Cell membrane</keyword>
<dbReference type="STRING" id="6689.A0A423SUJ9"/>
<comment type="caution">
    <text evidence="12">The sequence shown here is derived from an EMBL/GenBank/DDBJ whole genome shotgun (WGS) entry which is preliminary data.</text>
</comment>
<keyword evidence="7 10" id="KW-0472">Membrane</keyword>
<evidence type="ECO:0000256" key="9">
    <source>
        <dbReference type="ARBA" id="ARBA00023224"/>
    </source>
</evidence>
<keyword evidence="13" id="KW-1185">Reference proteome</keyword>
<feature type="transmembrane region" description="Helical" evidence="10">
    <location>
        <begin position="54"/>
        <end position="72"/>
    </location>
</feature>
<gene>
    <name evidence="12" type="ORF">C7M84_014032</name>
</gene>
<evidence type="ECO:0000313" key="13">
    <source>
        <dbReference type="Proteomes" id="UP000283509"/>
    </source>
</evidence>
<evidence type="ECO:0000256" key="6">
    <source>
        <dbReference type="ARBA" id="ARBA00023040"/>
    </source>
</evidence>
<keyword evidence="6" id="KW-0297">G-protein coupled receptor</keyword>
<feature type="transmembrane region" description="Helical" evidence="10">
    <location>
        <begin position="128"/>
        <end position="150"/>
    </location>
</feature>
<dbReference type="InterPro" id="IPR000276">
    <property type="entry name" value="GPCR_Rhodpsn"/>
</dbReference>
<dbReference type="GO" id="GO:0005886">
    <property type="term" value="C:plasma membrane"/>
    <property type="evidence" value="ECO:0007669"/>
    <property type="project" value="UniProtKB-SubCell"/>
</dbReference>
<dbReference type="PANTHER" id="PTHR24229:SF40">
    <property type="entry name" value="ALLATOSTATIN C RECEPTOR 1-RELATED"/>
    <property type="match status" value="1"/>
</dbReference>
<reference evidence="12 13" key="1">
    <citation type="submission" date="2018-04" db="EMBL/GenBank/DDBJ databases">
        <authorList>
            <person name="Zhang X."/>
            <person name="Yuan J."/>
            <person name="Li F."/>
            <person name="Xiang J."/>
        </authorList>
    </citation>
    <scope>NUCLEOTIDE SEQUENCE [LARGE SCALE GENOMIC DNA]</scope>
    <source>
        <tissue evidence="12">Muscle</tissue>
    </source>
</reference>
<reference evidence="12 13" key="2">
    <citation type="submission" date="2019-01" db="EMBL/GenBank/DDBJ databases">
        <title>The decoding of complex shrimp genome reveals the adaptation for benthos swimmer, frequently molting mechanism and breeding impact on genome.</title>
        <authorList>
            <person name="Sun Y."/>
            <person name="Gao Y."/>
            <person name="Yu Y."/>
        </authorList>
    </citation>
    <scope>NUCLEOTIDE SEQUENCE [LARGE SCALE GENOMIC DNA]</scope>
    <source>
        <tissue evidence="12">Muscle</tissue>
    </source>
</reference>
<dbReference type="Proteomes" id="UP000283509">
    <property type="component" value="Unassembled WGS sequence"/>
</dbReference>
<keyword evidence="5 10" id="KW-1133">Transmembrane helix</keyword>
<feature type="transmembrane region" description="Helical" evidence="10">
    <location>
        <begin position="232"/>
        <end position="249"/>
    </location>
</feature>
<evidence type="ECO:0000256" key="7">
    <source>
        <dbReference type="ARBA" id="ARBA00023136"/>
    </source>
</evidence>
<feature type="transmembrane region" description="Helical" evidence="10">
    <location>
        <begin position="179"/>
        <end position="200"/>
    </location>
</feature>
<evidence type="ECO:0000256" key="1">
    <source>
        <dbReference type="ARBA" id="ARBA00004651"/>
    </source>
</evidence>
<evidence type="ECO:0000256" key="8">
    <source>
        <dbReference type="ARBA" id="ARBA00023170"/>
    </source>
</evidence>
<keyword evidence="4 10" id="KW-0812">Transmembrane</keyword>
<dbReference type="GO" id="GO:0004930">
    <property type="term" value="F:G protein-coupled receptor activity"/>
    <property type="evidence" value="ECO:0007669"/>
    <property type="project" value="UniProtKB-KW"/>
</dbReference>
<feature type="transmembrane region" description="Helical" evidence="10">
    <location>
        <begin position="269"/>
        <end position="290"/>
    </location>
</feature>
<organism evidence="12 13">
    <name type="scientific">Penaeus vannamei</name>
    <name type="common">Whiteleg shrimp</name>
    <name type="synonym">Litopenaeus vannamei</name>
    <dbReference type="NCBI Taxonomy" id="6689"/>
    <lineage>
        <taxon>Eukaryota</taxon>
        <taxon>Metazoa</taxon>
        <taxon>Ecdysozoa</taxon>
        <taxon>Arthropoda</taxon>
        <taxon>Crustacea</taxon>
        <taxon>Multicrustacea</taxon>
        <taxon>Malacostraca</taxon>
        <taxon>Eumalacostraca</taxon>
        <taxon>Eucarida</taxon>
        <taxon>Decapoda</taxon>
        <taxon>Dendrobranchiata</taxon>
        <taxon>Penaeoidea</taxon>
        <taxon>Penaeidae</taxon>
        <taxon>Penaeus</taxon>
    </lineage>
</organism>
<dbReference type="InterPro" id="IPR017452">
    <property type="entry name" value="GPCR_Rhodpsn_7TM"/>
</dbReference>
<dbReference type="EMBL" id="QCYY01002746">
    <property type="protein sequence ID" value="ROT67858.1"/>
    <property type="molecule type" value="Genomic_DNA"/>
</dbReference>
<dbReference type="Pfam" id="PF00001">
    <property type="entry name" value="7tm_1"/>
    <property type="match status" value="1"/>
</dbReference>
<keyword evidence="9" id="KW-0807">Transducer</keyword>
<dbReference type="GO" id="GO:0042923">
    <property type="term" value="F:neuropeptide binding"/>
    <property type="evidence" value="ECO:0007669"/>
    <property type="project" value="TreeGrafter"/>
</dbReference>
<evidence type="ECO:0000256" key="10">
    <source>
        <dbReference type="SAM" id="Phobius"/>
    </source>
</evidence>